<proteinExistence type="predicted"/>
<dbReference type="Proteomes" id="UP000177053">
    <property type="component" value="Unassembled WGS sequence"/>
</dbReference>
<comment type="caution">
    <text evidence="1">The sequence shown here is derived from an EMBL/GenBank/DDBJ whole genome shotgun (WGS) entry which is preliminary data.</text>
</comment>
<evidence type="ECO:0000313" key="1">
    <source>
        <dbReference type="EMBL" id="OGM12083.1"/>
    </source>
</evidence>
<dbReference type="AlphaFoldDB" id="A0A1F7XAU3"/>
<reference evidence="1 2" key="1">
    <citation type="journal article" date="2016" name="Nat. Commun.">
        <title>Thousands of microbial genomes shed light on interconnected biogeochemical processes in an aquifer system.</title>
        <authorList>
            <person name="Anantharaman K."/>
            <person name="Brown C.T."/>
            <person name="Hug L.A."/>
            <person name="Sharon I."/>
            <person name="Castelle C.J."/>
            <person name="Probst A.J."/>
            <person name="Thomas B.C."/>
            <person name="Singh A."/>
            <person name="Wilkins M.J."/>
            <person name="Karaoz U."/>
            <person name="Brodie E.L."/>
            <person name="Williams K.H."/>
            <person name="Hubbard S.S."/>
            <person name="Banfield J.F."/>
        </authorList>
    </citation>
    <scope>NUCLEOTIDE SEQUENCE [LARGE SCALE GENOMIC DNA]</scope>
</reference>
<accession>A0A1F7XAU3</accession>
<gene>
    <name evidence="1" type="ORF">A2Z22_03255</name>
</gene>
<evidence type="ECO:0000313" key="2">
    <source>
        <dbReference type="Proteomes" id="UP000177053"/>
    </source>
</evidence>
<protein>
    <recommendedName>
        <fullName evidence="3">Glycosyl transferase family 28 C-terminal domain-containing protein</fullName>
    </recommendedName>
</protein>
<evidence type="ECO:0008006" key="3">
    <source>
        <dbReference type="Google" id="ProtNLM"/>
    </source>
</evidence>
<organism evidence="1 2">
    <name type="scientific">Candidatus Woesebacteria bacterium RBG_16_34_12</name>
    <dbReference type="NCBI Taxonomy" id="1802480"/>
    <lineage>
        <taxon>Bacteria</taxon>
        <taxon>Candidatus Woeseibacteriota</taxon>
    </lineage>
</organism>
<sequence>MAKLVLTAENFAFGPIGKLLTIAGLLKKQGHELVFAGYGTSLQLARNFFDEVHEIDTDDPKSNILLEAIISKADMLVSSMDLQSIIVAKRLGKLTVYIDCLFWFWESIPEPLFYIDLYIREHSINDKKNNTNVLVYGKKIKNLYSVGPIIPQVKSSKRKNQAIISYGGGEATHWYKAGRDTNYPYVMTEILNKYVDWKEFDRVIITTSEHILNDLSFKYPNTLFEFTTCSSHSGYLKEMSQSEILLTTAGLVTTQEAFQAKTPVIYLPPSNNSHYLLLDELREQGYAMASVHLSDFMPKLKLRGIPEEQSIPRVMHQLRKLEQSPKIQAAIGTRINELVQKRHKWVPISVRNNRRFLDSLGGNGAEFTAKKIKEILVSNGFS</sequence>
<dbReference type="EMBL" id="MGFS01000003">
    <property type="protein sequence ID" value="OGM12083.1"/>
    <property type="molecule type" value="Genomic_DNA"/>
</dbReference>
<name>A0A1F7XAU3_9BACT</name>